<dbReference type="SUPFAM" id="SSF56672">
    <property type="entry name" value="DNA/RNA polymerases"/>
    <property type="match status" value="1"/>
</dbReference>
<sequence length="192" mass="21822">MSFNDKSIFKSVPSIIKFLIKPGETSAKDFLKNHKDIKSDDYKLLSEFGNYTIEALLVHVLAQLASAYDGYKFYLPAFLDFHGQIYRSGVLHFHECDLARSLVLIRDSPDTGSLSRDELTTNIAIATAFHYKSFHSYSDAISWVLDNLDDIGNQPYKYALQAKQPFQFLANIRALVKKDYNVLARTPITQDA</sequence>
<dbReference type="Proteomes" id="UP001630127">
    <property type="component" value="Unassembled WGS sequence"/>
</dbReference>
<accession>A0ABD2ZBH4</accession>
<protein>
    <submittedName>
        <fullName evidence="1">Uncharacterized protein</fullName>
    </submittedName>
</protein>
<gene>
    <name evidence="1" type="ORF">ACH5RR_023196</name>
</gene>
<name>A0ABD2ZBH4_9GENT</name>
<dbReference type="EMBL" id="JBJUIK010000010">
    <property type="protein sequence ID" value="KAL3516294.1"/>
    <property type="molecule type" value="Genomic_DNA"/>
</dbReference>
<dbReference type="AlphaFoldDB" id="A0ABD2ZBH4"/>
<dbReference type="InterPro" id="IPR043502">
    <property type="entry name" value="DNA/RNA_pol_sf"/>
</dbReference>
<evidence type="ECO:0000313" key="2">
    <source>
        <dbReference type="Proteomes" id="UP001630127"/>
    </source>
</evidence>
<evidence type="ECO:0000313" key="1">
    <source>
        <dbReference type="EMBL" id="KAL3516294.1"/>
    </source>
</evidence>
<comment type="caution">
    <text evidence="1">The sequence shown here is derived from an EMBL/GenBank/DDBJ whole genome shotgun (WGS) entry which is preliminary data.</text>
</comment>
<proteinExistence type="predicted"/>
<organism evidence="1 2">
    <name type="scientific">Cinchona calisaya</name>
    <dbReference type="NCBI Taxonomy" id="153742"/>
    <lineage>
        <taxon>Eukaryota</taxon>
        <taxon>Viridiplantae</taxon>
        <taxon>Streptophyta</taxon>
        <taxon>Embryophyta</taxon>
        <taxon>Tracheophyta</taxon>
        <taxon>Spermatophyta</taxon>
        <taxon>Magnoliopsida</taxon>
        <taxon>eudicotyledons</taxon>
        <taxon>Gunneridae</taxon>
        <taxon>Pentapetalae</taxon>
        <taxon>asterids</taxon>
        <taxon>lamiids</taxon>
        <taxon>Gentianales</taxon>
        <taxon>Rubiaceae</taxon>
        <taxon>Cinchonoideae</taxon>
        <taxon>Cinchoneae</taxon>
        <taxon>Cinchona</taxon>
    </lineage>
</organism>
<keyword evidence="2" id="KW-1185">Reference proteome</keyword>
<reference evidence="1 2" key="1">
    <citation type="submission" date="2024-11" db="EMBL/GenBank/DDBJ databases">
        <title>A near-complete genome assembly of Cinchona calisaya.</title>
        <authorList>
            <person name="Lian D.C."/>
            <person name="Zhao X.W."/>
            <person name="Wei L."/>
        </authorList>
    </citation>
    <scope>NUCLEOTIDE SEQUENCE [LARGE SCALE GENOMIC DNA]</scope>
    <source>
        <tissue evidence="1">Nenye</tissue>
    </source>
</reference>